<comment type="subcellular location">
    <subcellularLocation>
        <location evidence="1">Cell membrane</location>
        <topology evidence="1">Multi-pass membrane protein</topology>
    </subcellularLocation>
</comment>
<evidence type="ECO:0000256" key="6">
    <source>
        <dbReference type="ARBA" id="ARBA00022989"/>
    </source>
</evidence>
<dbReference type="Pfam" id="PF02378">
    <property type="entry name" value="PTS_EIIC"/>
    <property type="match status" value="1"/>
</dbReference>
<feature type="transmembrane region" description="Helical" evidence="9">
    <location>
        <begin position="367"/>
        <end position="384"/>
    </location>
</feature>
<evidence type="ECO:0000313" key="11">
    <source>
        <dbReference type="EMBL" id="MFC6289629.1"/>
    </source>
</evidence>
<keyword evidence="5 9" id="KW-0812">Transmembrane</keyword>
<feature type="transmembrane region" description="Helical" evidence="9">
    <location>
        <begin position="316"/>
        <end position="337"/>
    </location>
</feature>
<evidence type="ECO:0000256" key="5">
    <source>
        <dbReference type="ARBA" id="ARBA00022692"/>
    </source>
</evidence>
<keyword evidence="6 9" id="KW-1133">Transmembrane helix</keyword>
<feature type="transmembrane region" description="Helical" evidence="9">
    <location>
        <begin position="30"/>
        <end position="51"/>
    </location>
</feature>
<dbReference type="EMBL" id="JBHSSO010000015">
    <property type="protein sequence ID" value="MFC6289629.1"/>
    <property type="molecule type" value="Genomic_DNA"/>
</dbReference>
<dbReference type="InterPro" id="IPR003352">
    <property type="entry name" value="PTS_EIIC"/>
</dbReference>
<feature type="transmembrane region" description="Helical" evidence="9">
    <location>
        <begin position="181"/>
        <end position="201"/>
    </location>
</feature>
<evidence type="ECO:0000259" key="10">
    <source>
        <dbReference type="PROSITE" id="PS51105"/>
    </source>
</evidence>
<dbReference type="InterPro" id="IPR004796">
    <property type="entry name" value="PTS_IIC_cello"/>
</dbReference>
<evidence type="ECO:0000256" key="7">
    <source>
        <dbReference type="ARBA" id="ARBA00023136"/>
    </source>
</evidence>
<evidence type="ECO:0000313" key="12">
    <source>
        <dbReference type="Proteomes" id="UP001596258"/>
    </source>
</evidence>
<dbReference type="PIRSF" id="PIRSF006351">
    <property type="entry name" value="PTS_EIIC-Cellobiose"/>
    <property type="match status" value="1"/>
</dbReference>
<dbReference type="PANTHER" id="PTHR33989:SF4">
    <property type="entry name" value="PTS SYSTEM N,N'-DIACETYLCHITOBIOSE-SPECIFIC EIIC COMPONENT"/>
    <property type="match status" value="1"/>
</dbReference>
<organism evidence="11 12">
    <name type="scientific">Levilactobacillus angrenensis</name>
    <dbReference type="NCBI Taxonomy" id="2486020"/>
    <lineage>
        <taxon>Bacteria</taxon>
        <taxon>Bacillati</taxon>
        <taxon>Bacillota</taxon>
        <taxon>Bacilli</taxon>
        <taxon>Lactobacillales</taxon>
        <taxon>Lactobacillaceae</taxon>
        <taxon>Levilactobacillus</taxon>
    </lineage>
</organism>
<sequence length="427" mass="46582">MQTTNLFARYLIRVEISWQHNRQITAIRRALRLIFPLVLLGSLADFINQAWLQTDGYYYQTLHVVKWVLRLRLAREYLRLISAGTLGLTAVLMAFAVSFYLVASSTQHTTDRLMAGITAVISLKFFNVNRASVLALRPIKWLSTDLGLTGVLMGILIGLLVGNSYRWCLNRQQADEADLGLTLTVTSGWILGTAALGLLWIGTQTTSVNAIFTSMMRWPFHLPHFIMGLAGFSVLTSLYQWLGLLGPITVGGQSMESAQNLAAVLNHHGWQLPHPVTLHTIVNVYAEFGGSGMLLGLLFAIFLVRGAHQQQRVGWLSLVPTLGNLGAPLMVGVPVILSPLLGIPFLLAPLATISVSWLCVRFAWVPAVAYPLATGTPGPLLAYLGTGGSWSALALALVDLAISTAIYYPFVKWQQVAQVEGGAVHEA</sequence>
<keyword evidence="2 8" id="KW-0813">Transport</keyword>
<comment type="caution">
    <text evidence="11">The sequence shown here is derived from an EMBL/GenBank/DDBJ whole genome shotgun (WGS) entry which is preliminary data.</text>
</comment>
<evidence type="ECO:0000256" key="1">
    <source>
        <dbReference type="ARBA" id="ARBA00004651"/>
    </source>
</evidence>
<dbReference type="Proteomes" id="UP001596258">
    <property type="component" value="Unassembled WGS sequence"/>
</dbReference>
<keyword evidence="3 8" id="KW-1003">Cell membrane</keyword>
<evidence type="ECO:0000256" key="8">
    <source>
        <dbReference type="PIRNR" id="PIRNR006351"/>
    </source>
</evidence>
<feature type="transmembrane region" description="Helical" evidence="9">
    <location>
        <begin position="80"/>
        <end position="101"/>
    </location>
</feature>
<dbReference type="RefSeq" id="WP_125577754.1">
    <property type="nucleotide sequence ID" value="NZ_JBHSSO010000015.1"/>
</dbReference>
<comment type="function">
    <text evidence="8">The phosphoenolpyruvate-dependent sugar phosphotransferase system (PTS), a major carbohydrate active -transport system, catalyzes the phosphorylation of incoming sugar substrates concomitant with their translocation across the cell membrane.</text>
</comment>
<keyword evidence="7 8" id="KW-0472">Membrane</keyword>
<feature type="transmembrane region" description="Helical" evidence="9">
    <location>
        <begin position="222"/>
        <end position="242"/>
    </location>
</feature>
<proteinExistence type="predicted"/>
<dbReference type="PROSITE" id="PS51105">
    <property type="entry name" value="PTS_EIIC_TYPE_3"/>
    <property type="match status" value="1"/>
</dbReference>
<reference evidence="12" key="1">
    <citation type="journal article" date="2019" name="Int. J. Syst. Evol. Microbiol.">
        <title>The Global Catalogue of Microorganisms (GCM) 10K type strain sequencing project: providing services to taxonomists for standard genome sequencing and annotation.</title>
        <authorList>
            <consortium name="The Broad Institute Genomics Platform"/>
            <consortium name="The Broad Institute Genome Sequencing Center for Infectious Disease"/>
            <person name="Wu L."/>
            <person name="Ma J."/>
        </authorList>
    </citation>
    <scope>NUCLEOTIDE SEQUENCE [LARGE SCALE GENOMIC DNA]</scope>
    <source>
        <strain evidence="12">CCM 8893</strain>
    </source>
</reference>
<evidence type="ECO:0000256" key="4">
    <source>
        <dbReference type="ARBA" id="ARBA00022597"/>
    </source>
</evidence>
<name>A0ABW1UB25_9LACO</name>
<evidence type="ECO:0000256" key="9">
    <source>
        <dbReference type="SAM" id="Phobius"/>
    </source>
</evidence>
<keyword evidence="4 8" id="KW-0762">Sugar transport</keyword>
<dbReference type="PANTHER" id="PTHR33989">
    <property type="match status" value="1"/>
</dbReference>
<feature type="domain" description="PTS EIIC type-3" evidence="10">
    <location>
        <begin position="7"/>
        <end position="410"/>
    </location>
</feature>
<dbReference type="InterPro" id="IPR004501">
    <property type="entry name" value="PTS_EIIC_3"/>
</dbReference>
<accession>A0ABW1UB25</accession>
<feature type="transmembrane region" description="Helical" evidence="9">
    <location>
        <begin position="343"/>
        <end position="360"/>
    </location>
</feature>
<keyword evidence="12" id="KW-1185">Reference proteome</keyword>
<protein>
    <recommendedName>
        <fullName evidence="8">Permease IIC component</fullName>
    </recommendedName>
</protein>
<feature type="transmembrane region" description="Helical" evidence="9">
    <location>
        <begin position="284"/>
        <end position="304"/>
    </location>
</feature>
<feature type="transmembrane region" description="Helical" evidence="9">
    <location>
        <begin position="141"/>
        <end position="161"/>
    </location>
</feature>
<gene>
    <name evidence="11" type="ORF">ACFP1M_05360</name>
</gene>
<evidence type="ECO:0000256" key="2">
    <source>
        <dbReference type="ARBA" id="ARBA00022448"/>
    </source>
</evidence>
<evidence type="ECO:0000256" key="3">
    <source>
        <dbReference type="ARBA" id="ARBA00022475"/>
    </source>
</evidence>
<dbReference type="InterPro" id="IPR051088">
    <property type="entry name" value="PTS_Sugar-EIIC/EIIB"/>
</dbReference>
<feature type="transmembrane region" description="Helical" evidence="9">
    <location>
        <begin position="390"/>
        <end position="410"/>
    </location>
</feature>